<gene>
    <name evidence="2" type="ORF">SVUK_LOCUS5585</name>
</gene>
<evidence type="ECO:0000313" key="2">
    <source>
        <dbReference type="EMBL" id="VDM70587.1"/>
    </source>
</evidence>
<protein>
    <submittedName>
        <fullName evidence="2">Uncharacterized protein</fullName>
    </submittedName>
</protein>
<sequence length="176" mass="20135">MLQAVFNAVRDDMGITQPCATHAWIHLRPEAKFDYIEKIVHYLRADHDRIRSAMVTMRPHVVQKRRNQKPVASSNPKRTGSIKQLADNIMGCSSFATPSTLANTVVAENTTLSSSACIRPDDDFENVFGTEQNPHKNSTIVRHYSYRTLHEQNDEDAKHYTKRPHVDRLNPELVQK</sequence>
<keyword evidence="3" id="KW-1185">Reference proteome</keyword>
<organism evidence="2 3">
    <name type="scientific">Strongylus vulgaris</name>
    <name type="common">Blood worm</name>
    <dbReference type="NCBI Taxonomy" id="40348"/>
    <lineage>
        <taxon>Eukaryota</taxon>
        <taxon>Metazoa</taxon>
        <taxon>Ecdysozoa</taxon>
        <taxon>Nematoda</taxon>
        <taxon>Chromadorea</taxon>
        <taxon>Rhabditida</taxon>
        <taxon>Rhabditina</taxon>
        <taxon>Rhabditomorpha</taxon>
        <taxon>Strongyloidea</taxon>
        <taxon>Strongylidae</taxon>
        <taxon>Strongylus</taxon>
    </lineage>
</organism>
<evidence type="ECO:0000313" key="3">
    <source>
        <dbReference type="Proteomes" id="UP000270094"/>
    </source>
</evidence>
<accession>A0A3P7J273</accession>
<name>A0A3P7J273_STRVU</name>
<dbReference type="AlphaFoldDB" id="A0A3P7J273"/>
<feature type="region of interest" description="Disordered" evidence="1">
    <location>
        <begin position="153"/>
        <end position="176"/>
    </location>
</feature>
<reference evidence="2 3" key="1">
    <citation type="submission" date="2018-11" db="EMBL/GenBank/DDBJ databases">
        <authorList>
            <consortium name="Pathogen Informatics"/>
        </authorList>
    </citation>
    <scope>NUCLEOTIDE SEQUENCE [LARGE SCALE GENOMIC DNA]</scope>
</reference>
<feature type="non-terminal residue" evidence="2">
    <location>
        <position position="176"/>
    </location>
</feature>
<dbReference type="OrthoDB" id="10498737at2759"/>
<proteinExistence type="predicted"/>
<dbReference type="Proteomes" id="UP000270094">
    <property type="component" value="Unassembled WGS sequence"/>
</dbReference>
<dbReference type="EMBL" id="UYYB01016741">
    <property type="protein sequence ID" value="VDM70587.1"/>
    <property type="molecule type" value="Genomic_DNA"/>
</dbReference>
<evidence type="ECO:0000256" key="1">
    <source>
        <dbReference type="SAM" id="MobiDB-lite"/>
    </source>
</evidence>